<dbReference type="RefSeq" id="WP_386822074.1">
    <property type="nucleotide sequence ID" value="NZ_JBHTIF010000001.1"/>
</dbReference>
<gene>
    <name evidence="2" type="ORF">ACFQ0E_02250</name>
</gene>
<organism evidence="2 3">
    <name type="scientific">Lysobacter brunescens</name>
    <dbReference type="NCBI Taxonomy" id="262323"/>
    <lineage>
        <taxon>Bacteria</taxon>
        <taxon>Pseudomonadati</taxon>
        <taxon>Pseudomonadota</taxon>
        <taxon>Gammaproteobacteria</taxon>
        <taxon>Lysobacterales</taxon>
        <taxon>Lysobacteraceae</taxon>
        <taxon>Lysobacter</taxon>
    </lineage>
</organism>
<name>A0ABW2Y793_9GAMM</name>
<accession>A0ABW2Y793</accession>
<evidence type="ECO:0000313" key="3">
    <source>
        <dbReference type="Proteomes" id="UP001597110"/>
    </source>
</evidence>
<evidence type="ECO:0000256" key="1">
    <source>
        <dbReference type="SAM" id="MobiDB-lite"/>
    </source>
</evidence>
<evidence type="ECO:0000313" key="2">
    <source>
        <dbReference type="EMBL" id="MFD0724412.1"/>
    </source>
</evidence>
<feature type="compositionally biased region" description="Basic and acidic residues" evidence="1">
    <location>
        <begin position="76"/>
        <end position="94"/>
    </location>
</feature>
<comment type="caution">
    <text evidence="2">The sequence shown here is derived from an EMBL/GenBank/DDBJ whole genome shotgun (WGS) entry which is preliminary data.</text>
</comment>
<sequence>MDPGEFLALIVAPDAPEQTQFERVAAFTRDADEAMLREALGRAGLHPFYRDLLTQVLHLRELEEIEHEREQQRERLRLLQEGDPARQEKGQEPPRRRRVR</sequence>
<dbReference type="Proteomes" id="UP001597110">
    <property type="component" value="Unassembled WGS sequence"/>
</dbReference>
<reference evidence="3" key="1">
    <citation type="journal article" date="2019" name="Int. J. Syst. Evol. Microbiol.">
        <title>The Global Catalogue of Microorganisms (GCM) 10K type strain sequencing project: providing services to taxonomists for standard genome sequencing and annotation.</title>
        <authorList>
            <consortium name="The Broad Institute Genomics Platform"/>
            <consortium name="The Broad Institute Genome Sequencing Center for Infectious Disease"/>
            <person name="Wu L."/>
            <person name="Ma J."/>
        </authorList>
    </citation>
    <scope>NUCLEOTIDE SEQUENCE [LARGE SCALE GENOMIC DNA]</scope>
    <source>
        <strain evidence="3">CCUG 55585</strain>
    </source>
</reference>
<keyword evidence="3" id="KW-1185">Reference proteome</keyword>
<proteinExistence type="predicted"/>
<protein>
    <submittedName>
        <fullName evidence="2">Uncharacterized protein</fullName>
    </submittedName>
</protein>
<feature type="region of interest" description="Disordered" evidence="1">
    <location>
        <begin position="76"/>
        <end position="100"/>
    </location>
</feature>
<dbReference type="EMBL" id="JBHTIF010000001">
    <property type="protein sequence ID" value="MFD0724412.1"/>
    <property type="molecule type" value="Genomic_DNA"/>
</dbReference>